<dbReference type="Pfam" id="PF02687">
    <property type="entry name" value="FtsX"/>
    <property type="match status" value="1"/>
</dbReference>
<proteinExistence type="predicted"/>
<comment type="caution">
    <text evidence="8">The sequence shown here is derived from an EMBL/GenBank/DDBJ whole genome shotgun (WGS) entry which is preliminary data.</text>
</comment>
<evidence type="ECO:0000313" key="8">
    <source>
        <dbReference type="EMBL" id="PZE18177.1"/>
    </source>
</evidence>
<feature type="domain" description="ABC3 transporter permease C-terminal" evidence="7">
    <location>
        <begin position="281"/>
        <end position="390"/>
    </location>
</feature>
<feature type="transmembrane region" description="Helical" evidence="6">
    <location>
        <begin position="367"/>
        <end position="388"/>
    </location>
</feature>
<dbReference type="Proteomes" id="UP000249248">
    <property type="component" value="Unassembled WGS sequence"/>
</dbReference>
<keyword evidence="5 6" id="KW-0472">Membrane</keyword>
<reference evidence="8 9" key="1">
    <citation type="submission" date="2018-06" db="EMBL/GenBank/DDBJ databases">
        <title>The draft genome sequence of Crocinitomix sp. SM1701.</title>
        <authorList>
            <person name="Zhang X."/>
        </authorList>
    </citation>
    <scope>NUCLEOTIDE SEQUENCE [LARGE SCALE GENOMIC DNA]</scope>
    <source>
        <strain evidence="8 9">SM1701</strain>
    </source>
</reference>
<dbReference type="EMBL" id="QKSB01000002">
    <property type="protein sequence ID" value="PZE18177.1"/>
    <property type="molecule type" value="Genomic_DNA"/>
</dbReference>
<evidence type="ECO:0000256" key="2">
    <source>
        <dbReference type="ARBA" id="ARBA00022475"/>
    </source>
</evidence>
<evidence type="ECO:0000256" key="1">
    <source>
        <dbReference type="ARBA" id="ARBA00004651"/>
    </source>
</evidence>
<keyword evidence="2" id="KW-1003">Cell membrane</keyword>
<feature type="transmembrane region" description="Helical" evidence="6">
    <location>
        <begin position="272"/>
        <end position="299"/>
    </location>
</feature>
<evidence type="ECO:0000256" key="6">
    <source>
        <dbReference type="SAM" id="Phobius"/>
    </source>
</evidence>
<dbReference type="OrthoDB" id="1011751at2"/>
<evidence type="ECO:0000256" key="3">
    <source>
        <dbReference type="ARBA" id="ARBA00022692"/>
    </source>
</evidence>
<evidence type="ECO:0000256" key="5">
    <source>
        <dbReference type="ARBA" id="ARBA00023136"/>
    </source>
</evidence>
<accession>A0A2W1N1M5</accession>
<evidence type="ECO:0000313" key="9">
    <source>
        <dbReference type="Proteomes" id="UP000249248"/>
    </source>
</evidence>
<dbReference type="InterPro" id="IPR003838">
    <property type="entry name" value="ABC3_permease_C"/>
</dbReference>
<comment type="subcellular location">
    <subcellularLocation>
        <location evidence="1">Cell membrane</location>
        <topology evidence="1">Multi-pass membrane protein</topology>
    </subcellularLocation>
</comment>
<feature type="transmembrane region" description="Helical" evidence="6">
    <location>
        <begin position="21"/>
        <end position="39"/>
    </location>
</feature>
<name>A0A2W1N1M5_9FLAO</name>
<gene>
    <name evidence="8" type="ORF">DNU06_06065</name>
</gene>
<keyword evidence="9" id="KW-1185">Reference proteome</keyword>
<keyword evidence="4 6" id="KW-1133">Transmembrane helix</keyword>
<organism evidence="8 9">
    <name type="scientific">Putridiphycobacter roseus</name>
    <dbReference type="NCBI Taxonomy" id="2219161"/>
    <lineage>
        <taxon>Bacteria</taxon>
        <taxon>Pseudomonadati</taxon>
        <taxon>Bacteroidota</taxon>
        <taxon>Flavobacteriia</taxon>
        <taxon>Flavobacteriales</taxon>
        <taxon>Crocinitomicaceae</taxon>
        <taxon>Putridiphycobacter</taxon>
    </lineage>
</organism>
<feature type="transmembrane region" description="Helical" evidence="6">
    <location>
        <begin position="334"/>
        <end position="355"/>
    </location>
</feature>
<dbReference type="RefSeq" id="WP_111062330.1">
    <property type="nucleotide sequence ID" value="NZ_JBHUCU010000002.1"/>
</dbReference>
<evidence type="ECO:0000259" key="7">
    <source>
        <dbReference type="Pfam" id="PF02687"/>
    </source>
</evidence>
<protein>
    <recommendedName>
        <fullName evidence="7">ABC3 transporter permease C-terminal domain-containing protein</fullName>
    </recommendedName>
</protein>
<evidence type="ECO:0000256" key="4">
    <source>
        <dbReference type="ARBA" id="ARBA00022989"/>
    </source>
</evidence>
<dbReference type="AlphaFoldDB" id="A0A2W1N1M5"/>
<keyword evidence="3 6" id="KW-0812">Transmembrane</keyword>
<sequence length="403" mass="44925">MSVIKHIFKQKEQKFQLTLSVIGLSIGLFVSFLTVVLYVDLQKNKEGNADVFGSNTVIIQKKVTSFTSLGLNNTNFTDAEITDLSNKSFITDIAPFESADYEVGISENPGDGLPGFYANMFLQSVPNRFIKGIDMEAWQWASEKDIVPIILPRDFLTLVNYGIAPSQGLPQISEDLIKSVRLRLHLIGANNKGVVLGQVVGFSAQVSSVLVPESFIRYSNKKYGTTGNANAPTTRLFLKLEKGAHQELQTLMEEMNLDISENSLSVSKIKTYLMKVLMVFMLFAFLILLLSVLVMLQFLQLIVANGKKDIGLLMKLGYYPQQISKNILAHNFKIIGWVGVLVGILVVLFLYLFIYPSFQSVGLLPSFLGLFVGVGMILIFLVGFYYLLKLNLSQTILKIFKKS</sequence>